<name>A0A6J4JI49_9CHLR</name>
<protein>
    <submittedName>
        <fullName evidence="3">Uncharacterized protein</fullName>
    </submittedName>
</protein>
<dbReference type="EMBL" id="CADCTR010001085">
    <property type="protein sequence ID" value="CAA9280770.1"/>
    <property type="molecule type" value="Genomic_DNA"/>
</dbReference>
<feature type="region of interest" description="Disordered" evidence="1">
    <location>
        <begin position="247"/>
        <end position="269"/>
    </location>
</feature>
<keyword evidence="2" id="KW-1133">Transmembrane helix</keyword>
<keyword evidence="2" id="KW-0812">Transmembrane</keyword>
<accession>A0A6J4JI49</accession>
<dbReference type="AlphaFoldDB" id="A0A6J4JI49"/>
<keyword evidence="2" id="KW-0472">Membrane</keyword>
<evidence type="ECO:0000256" key="2">
    <source>
        <dbReference type="SAM" id="Phobius"/>
    </source>
</evidence>
<evidence type="ECO:0000313" key="3">
    <source>
        <dbReference type="EMBL" id="CAA9280770.1"/>
    </source>
</evidence>
<gene>
    <name evidence="3" type="ORF">AVDCRST_MAG93-3179</name>
</gene>
<proteinExistence type="predicted"/>
<organism evidence="3">
    <name type="scientific">uncultured Chloroflexia bacterium</name>
    <dbReference type="NCBI Taxonomy" id="1672391"/>
    <lineage>
        <taxon>Bacteria</taxon>
        <taxon>Bacillati</taxon>
        <taxon>Chloroflexota</taxon>
        <taxon>Chloroflexia</taxon>
        <taxon>environmental samples</taxon>
    </lineage>
</organism>
<feature type="transmembrane region" description="Helical" evidence="2">
    <location>
        <begin position="118"/>
        <end position="136"/>
    </location>
</feature>
<sequence>MPRGRLNEKHVQRAALEWLVSYYAGQAGVTAVHAEKETVVSAKSELGSGRADGLVTSLMSDRTVYTAALEAKSARTLPNITLRYSDDQWLLHALLVGSLGTVVAGSLGWFLINTWLSRWILPLVAFSVVGLAYLLLTREHARYRLIDVVRQVKRYPANEQWIAVSADAHNELDDVLQDALLTDCRKEGLGLLRVRSAGRVTLLEKPRSRTPPVGLSDFLACYARSDLLRQKLHQLADIPLQQPRARFGGARARSSTIARRSSRDGRRGS</sequence>
<reference evidence="3" key="1">
    <citation type="submission" date="2020-02" db="EMBL/GenBank/DDBJ databases">
        <authorList>
            <person name="Meier V. D."/>
        </authorList>
    </citation>
    <scope>NUCLEOTIDE SEQUENCE</scope>
    <source>
        <strain evidence="3">AVDCRST_MAG93</strain>
    </source>
</reference>
<evidence type="ECO:0000256" key="1">
    <source>
        <dbReference type="SAM" id="MobiDB-lite"/>
    </source>
</evidence>
<feature type="compositionally biased region" description="Low complexity" evidence="1">
    <location>
        <begin position="247"/>
        <end position="259"/>
    </location>
</feature>
<feature type="transmembrane region" description="Helical" evidence="2">
    <location>
        <begin position="89"/>
        <end position="112"/>
    </location>
</feature>